<reference evidence="5 6" key="1">
    <citation type="submission" date="2022-10" db="EMBL/GenBank/DDBJ databases">
        <title>Genomic of Burkholderia cepacia PN-1.</title>
        <authorList>
            <person name="Yang Y."/>
            <person name="Guan H."/>
            <person name="Huang J."/>
        </authorList>
    </citation>
    <scope>NUCLEOTIDE SEQUENCE [LARGE SCALE GENOMIC DNA]</scope>
    <source>
        <strain evidence="5 6">PN-1</strain>
    </source>
</reference>
<evidence type="ECO:0000313" key="5">
    <source>
        <dbReference type="EMBL" id="XAE50560.1"/>
    </source>
</evidence>
<dbReference type="Pfam" id="PF26078">
    <property type="entry name" value="Baseplate_J_M"/>
    <property type="match status" value="1"/>
</dbReference>
<feature type="domain" description="Baseplate J-like central" evidence="3">
    <location>
        <begin position="193"/>
        <end position="285"/>
    </location>
</feature>
<dbReference type="PANTHER" id="PTHR37829:SF3">
    <property type="entry name" value="PROTEIN JAYE-RELATED"/>
    <property type="match status" value="1"/>
</dbReference>
<gene>
    <name evidence="5" type="ORF">OHZ10_29145</name>
</gene>
<dbReference type="InterPro" id="IPR006949">
    <property type="entry name" value="Barrel_Baseplate_J-like"/>
</dbReference>
<dbReference type="Pfam" id="PF04865">
    <property type="entry name" value="Baseplate_J"/>
    <property type="match status" value="1"/>
</dbReference>
<sequence length="370" mass="37446">MPFSRPTLSDLKAQVAADVQANLQGVSALLRNSVLRVITVVQAGLAYLHYGYLDWIAKQAVPWTATDEYIVGWGALKNVYQKSATAASGTATFQGTAGKIVPSGTTIVRGDGRTYVTQASATVSSGGTVTVSVTDSQPGASGNCDAGTVLSLGTAIPGIQSSGVAAVAFTGGADVEDADAFRARVISAFQAIPQGGDQNDYVLWATAVPGVSRAWCLPNGFGAGTVVLYFMMDQAESAHSGFPQGTNGVATSETRTAGKATGDQLTVANAIYEVQPVTALVYACAPNNNPVNFSISGLSTASSGTRAAVSAAISDVFLRKGAPGGTVDISDINSGIAAVPGTSGFVITSPVGNIVSVTGYLPTLGTVTFS</sequence>
<proteinExistence type="inferred from homology"/>
<dbReference type="PANTHER" id="PTHR37829">
    <property type="entry name" value="PHAGE-LIKE ELEMENT PBSX PROTEIN XKDT"/>
    <property type="match status" value="1"/>
</dbReference>
<evidence type="ECO:0000313" key="6">
    <source>
        <dbReference type="Proteomes" id="UP001448498"/>
    </source>
</evidence>
<keyword evidence="6" id="KW-1185">Reference proteome</keyword>
<evidence type="ECO:0000259" key="4">
    <source>
        <dbReference type="Pfam" id="PF26079"/>
    </source>
</evidence>
<organism evidence="5 6">
    <name type="scientific">Burkholderia arboris</name>
    <dbReference type="NCBI Taxonomy" id="488730"/>
    <lineage>
        <taxon>Bacteria</taxon>
        <taxon>Pseudomonadati</taxon>
        <taxon>Pseudomonadota</taxon>
        <taxon>Betaproteobacteria</taxon>
        <taxon>Burkholderiales</taxon>
        <taxon>Burkholderiaceae</taxon>
        <taxon>Burkholderia</taxon>
        <taxon>Burkholderia cepacia complex</taxon>
    </lineage>
</organism>
<dbReference type="RefSeq" id="WP_342705135.1">
    <property type="nucleotide sequence ID" value="NZ_CP109822.1"/>
</dbReference>
<feature type="domain" description="Baseplate protein J-like barrel" evidence="2">
    <location>
        <begin position="90"/>
        <end position="172"/>
    </location>
</feature>
<dbReference type="Proteomes" id="UP001448498">
    <property type="component" value="Chromosome 3"/>
</dbReference>
<dbReference type="InterPro" id="IPR058530">
    <property type="entry name" value="Baseplate_J-like_C"/>
</dbReference>
<evidence type="ECO:0000259" key="2">
    <source>
        <dbReference type="Pfam" id="PF04865"/>
    </source>
</evidence>
<evidence type="ECO:0000259" key="3">
    <source>
        <dbReference type="Pfam" id="PF26078"/>
    </source>
</evidence>
<comment type="similarity">
    <text evidence="1">Belongs to the Mu gp47/PBSX XkdT family.</text>
</comment>
<feature type="domain" description="Baseplate J-like C-terminal" evidence="4">
    <location>
        <begin position="300"/>
        <end position="370"/>
    </location>
</feature>
<dbReference type="InterPro" id="IPR058531">
    <property type="entry name" value="Baseplate_J_M"/>
</dbReference>
<dbReference type="InterPro" id="IPR052399">
    <property type="entry name" value="Phage_Baseplate_Assmbl_Protein"/>
</dbReference>
<protein>
    <submittedName>
        <fullName evidence="5">Baseplate J/gp47 family protein</fullName>
    </submittedName>
</protein>
<dbReference type="EMBL" id="CP109822">
    <property type="protein sequence ID" value="XAE50560.1"/>
    <property type="molecule type" value="Genomic_DNA"/>
</dbReference>
<evidence type="ECO:0000256" key="1">
    <source>
        <dbReference type="ARBA" id="ARBA00038087"/>
    </source>
</evidence>
<dbReference type="Pfam" id="PF26079">
    <property type="entry name" value="Baseplate_J_C"/>
    <property type="match status" value="1"/>
</dbReference>
<accession>A0ABZ3DP79</accession>
<name>A0ABZ3DP79_9BURK</name>